<dbReference type="SMART" id="SM00642">
    <property type="entry name" value="Aamy"/>
    <property type="match status" value="1"/>
</dbReference>
<proteinExistence type="predicted"/>
<evidence type="ECO:0000256" key="5">
    <source>
        <dbReference type="SAM" id="SignalP"/>
    </source>
</evidence>
<dbReference type="PANTHER" id="PTHR10357:SF215">
    <property type="entry name" value="ALPHA-AMYLASE 1"/>
    <property type="match status" value="1"/>
</dbReference>
<feature type="chain" id="PRO_5015727462" evidence="5">
    <location>
        <begin position="44"/>
        <end position="692"/>
    </location>
</feature>
<keyword evidence="7" id="KW-0808">Transferase</keyword>
<dbReference type="InterPro" id="IPR013780">
    <property type="entry name" value="Glyco_hydro_b"/>
</dbReference>
<dbReference type="EC" id="2.4.1.19" evidence="7"/>
<feature type="domain" description="Glycosyl hydrolase family 13 catalytic" evidence="6">
    <location>
        <begin position="212"/>
        <end position="612"/>
    </location>
</feature>
<evidence type="ECO:0000313" key="7">
    <source>
        <dbReference type="EMBL" id="PRQ06506.1"/>
    </source>
</evidence>
<feature type="signal peptide" evidence="5">
    <location>
        <begin position="1"/>
        <end position="43"/>
    </location>
</feature>
<dbReference type="InterPro" id="IPR017853">
    <property type="entry name" value="GH"/>
</dbReference>
<accession>A0A2S9YN48</accession>
<dbReference type="Gene3D" id="2.60.40.10">
    <property type="entry name" value="Immunoglobulins"/>
    <property type="match status" value="1"/>
</dbReference>
<dbReference type="SUPFAM" id="SSF51011">
    <property type="entry name" value="Glycosyl hydrolase domain"/>
    <property type="match status" value="1"/>
</dbReference>
<keyword evidence="3 5" id="KW-0732">Signal</keyword>
<evidence type="ECO:0000256" key="2">
    <source>
        <dbReference type="ARBA" id="ARBA00022723"/>
    </source>
</evidence>
<evidence type="ECO:0000313" key="8">
    <source>
        <dbReference type="Proteomes" id="UP000238823"/>
    </source>
</evidence>
<comment type="caution">
    <text evidence="7">The sequence shown here is derived from an EMBL/GenBank/DDBJ whole genome shotgun (WGS) entry which is preliminary data.</text>
</comment>
<dbReference type="InterPro" id="IPR014756">
    <property type="entry name" value="Ig_E-set"/>
</dbReference>
<feature type="compositionally biased region" description="Acidic residues" evidence="4">
    <location>
        <begin position="82"/>
        <end position="97"/>
    </location>
</feature>
<dbReference type="Proteomes" id="UP000238823">
    <property type="component" value="Unassembled WGS sequence"/>
</dbReference>
<protein>
    <submittedName>
        <fullName evidence="7">Cyclomaltodextrin glucanotransferase</fullName>
        <ecNumber evidence="7">2.4.1.19</ecNumber>
    </submittedName>
</protein>
<dbReference type="Gene3D" id="3.20.20.80">
    <property type="entry name" value="Glycosidases"/>
    <property type="match status" value="1"/>
</dbReference>
<evidence type="ECO:0000259" key="6">
    <source>
        <dbReference type="SMART" id="SM00642"/>
    </source>
</evidence>
<dbReference type="GO" id="GO:0043895">
    <property type="term" value="F:cyclomaltodextrin glucanotransferase activity"/>
    <property type="evidence" value="ECO:0007669"/>
    <property type="project" value="UniProtKB-EC"/>
</dbReference>
<organism evidence="7 8">
    <name type="scientific">Enhygromyxa salina</name>
    <dbReference type="NCBI Taxonomy" id="215803"/>
    <lineage>
        <taxon>Bacteria</taxon>
        <taxon>Pseudomonadati</taxon>
        <taxon>Myxococcota</taxon>
        <taxon>Polyangia</taxon>
        <taxon>Nannocystales</taxon>
        <taxon>Nannocystaceae</taxon>
        <taxon>Enhygromyxa</taxon>
    </lineage>
</organism>
<dbReference type="PANTHER" id="PTHR10357">
    <property type="entry name" value="ALPHA-AMYLASE FAMILY MEMBER"/>
    <property type="match status" value="1"/>
</dbReference>
<reference evidence="7 8" key="1">
    <citation type="submission" date="2018-03" db="EMBL/GenBank/DDBJ databases">
        <title>Draft Genome Sequences of the Obligatory Marine Myxobacteria Enhygromyxa salina SWB007.</title>
        <authorList>
            <person name="Poehlein A."/>
            <person name="Moghaddam J.A."/>
            <person name="Harms H."/>
            <person name="Alanjari M."/>
            <person name="Koenig G.M."/>
            <person name="Daniel R."/>
            <person name="Schaeberle T.F."/>
        </authorList>
    </citation>
    <scope>NUCLEOTIDE SEQUENCE [LARGE SCALE GENOMIC DNA]</scope>
    <source>
        <strain evidence="7 8">SWB007</strain>
    </source>
</reference>
<dbReference type="Gene3D" id="2.60.40.1180">
    <property type="entry name" value="Golgi alpha-mannosidase II"/>
    <property type="match status" value="1"/>
</dbReference>
<dbReference type="GO" id="GO:0046872">
    <property type="term" value="F:metal ion binding"/>
    <property type="evidence" value="ECO:0007669"/>
    <property type="project" value="UniProtKB-KW"/>
</dbReference>
<comment type="cofactor">
    <cofactor evidence="1">
        <name>Ca(2+)</name>
        <dbReference type="ChEBI" id="CHEBI:29108"/>
    </cofactor>
</comment>
<evidence type="ECO:0000256" key="4">
    <source>
        <dbReference type="SAM" id="MobiDB-lite"/>
    </source>
</evidence>
<gene>
    <name evidence="7" type="ORF">ENSA7_38250</name>
</gene>
<name>A0A2S9YN48_9BACT</name>
<feature type="region of interest" description="Disordered" evidence="4">
    <location>
        <begin position="49"/>
        <end position="102"/>
    </location>
</feature>
<evidence type="ECO:0000256" key="1">
    <source>
        <dbReference type="ARBA" id="ARBA00001913"/>
    </source>
</evidence>
<dbReference type="InterPro" id="IPR013783">
    <property type="entry name" value="Ig-like_fold"/>
</dbReference>
<evidence type="ECO:0000256" key="3">
    <source>
        <dbReference type="ARBA" id="ARBA00022729"/>
    </source>
</evidence>
<dbReference type="AlphaFoldDB" id="A0A2S9YN48"/>
<dbReference type="Pfam" id="PF00128">
    <property type="entry name" value="Alpha-amylase"/>
    <property type="match status" value="1"/>
</dbReference>
<keyword evidence="2" id="KW-0479">Metal-binding</keyword>
<dbReference type="GO" id="GO:0005975">
    <property type="term" value="P:carbohydrate metabolic process"/>
    <property type="evidence" value="ECO:0007669"/>
    <property type="project" value="InterPro"/>
</dbReference>
<feature type="compositionally biased region" description="Low complexity" evidence="4">
    <location>
        <begin position="69"/>
        <end position="81"/>
    </location>
</feature>
<dbReference type="CDD" id="cd02859">
    <property type="entry name" value="E_set_AMPKbeta_like_N"/>
    <property type="match status" value="1"/>
</dbReference>
<dbReference type="InterPro" id="IPR006047">
    <property type="entry name" value="GH13_cat_dom"/>
</dbReference>
<dbReference type="EMBL" id="PVNL01000074">
    <property type="protein sequence ID" value="PRQ06506.1"/>
    <property type="molecule type" value="Genomic_DNA"/>
</dbReference>
<sequence>MVLAPRQRRYSSGLHLLSRNHLAVRTHLTLVFTPLLLALPACAVDQFQSDDDYGDPPNSDTYSPDDGSDWSGSTSTTTGEPDTGDGDGDEGPPECDDADKRCPHEFTLPDMSYSSVDVIGDFSSDGWTAGASMTLDGGTWRVITGVPWDTPVEYKFRVDGGQGYIPDPNNPNQVDDGFGGFNSVLDATTCEDWDCESDLIGDFDWRDAVIYFVFVDRFYNGDMSNDGPIGVEALADWQGGDWAGVSQKINEGYFDDLGVNVLWLSVPMDNTQASGAGTDGHQYSAYHGYWPQNLDQTEEHFGTLAELQALVELAHAHDIKVLFDYAMNHVHSSAPIYAQNPGWFWPNDNGQGGDCVCGGGCGWDGADGRRCWFTPYLPDFNFTDAGARDYSVGNAMQWIADTGVDGFRLDAVKHIEDQWLLDLRARVESEVEPNTGEHFYMVGETFTGDRDLIAYYVNSSMLDGQFDFPLRMELANKLLMRNGAMSDFAAFMDGNDDYYGAGIMSTFIGNHDIPRVIHLAEDQPVWNSEWTDGKDLAWSNIPLPGNLAPFERVALGFSVLLTTPGAPLIYYGDEVGMAGAGDPDNRRFMQWDGYSAGQELLLDHVMTLNAIRAEQMPLRRGDRTTLSADADTFVYEMSFGSDSVYVAINRSDGNRSAGGLPGGSYQDLLTGQNVAGPGVDLPARTSMVLLPQ</sequence>
<dbReference type="SUPFAM" id="SSF81296">
    <property type="entry name" value="E set domains"/>
    <property type="match status" value="1"/>
</dbReference>
<keyword evidence="7" id="KW-0328">Glycosyltransferase</keyword>
<dbReference type="SUPFAM" id="SSF51445">
    <property type="entry name" value="(Trans)glycosidases"/>
    <property type="match status" value="1"/>
</dbReference>